<feature type="chain" id="PRO_5008276817" evidence="1">
    <location>
        <begin position="38"/>
        <end position="196"/>
    </location>
</feature>
<proteinExistence type="predicted"/>
<gene>
    <name evidence="2" type="ORF">K457DRAFT_132043</name>
</gene>
<sequence>MDALEFTFRHVASAKFSSTQLFILSVLLSQLTPGSEAGTRTTSGVEIVKGTQTITMPWIPLPTCALSPNPLQNQMSQCPAPASQSSATPVYTLQFPVQSLAYHRSSSPSQQLDTSDTCKVKPSFSPLNYPSPDQCLLSPLSLSSAVLHLRDQLRSIFSTRPSTSSSSSELLFCAMLSDPEDDVSNDSERGGSFVLQ</sequence>
<name>A0A197KEB2_9FUNG</name>
<dbReference type="AlphaFoldDB" id="A0A197KEB2"/>
<reference evidence="2 3" key="1">
    <citation type="submission" date="2016-05" db="EMBL/GenBank/DDBJ databases">
        <title>Genome sequencing reveals origins of a unique bacterial endosymbiosis in the earliest lineages of terrestrial Fungi.</title>
        <authorList>
            <consortium name="DOE Joint Genome Institute"/>
            <person name="Uehling J."/>
            <person name="Gryganskyi A."/>
            <person name="Hameed K."/>
            <person name="Tschaplinski T."/>
            <person name="Misztal P."/>
            <person name="Wu S."/>
            <person name="Desiro A."/>
            <person name="Vande Pol N."/>
            <person name="Du Z.-Y."/>
            <person name="Zienkiewicz A."/>
            <person name="Zienkiewicz K."/>
            <person name="Morin E."/>
            <person name="Tisserant E."/>
            <person name="Splivallo R."/>
            <person name="Hainaut M."/>
            <person name="Henrissat B."/>
            <person name="Ohm R."/>
            <person name="Kuo A."/>
            <person name="Yan J."/>
            <person name="Lipzen A."/>
            <person name="Nolan M."/>
            <person name="Labutti K."/>
            <person name="Barry K."/>
            <person name="Goldstein A."/>
            <person name="Labbe J."/>
            <person name="Schadt C."/>
            <person name="Tuskan G."/>
            <person name="Grigoriev I."/>
            <person name="Martin F."/>
            <person name="Vilgalys R."/>
            <person name="Bonito G."/>
        </authorList>
    </citation>
    <scope>NUCLEOTIDE SEQUENCE [LARGE SCALE GENOMIC DNA]</scope>
    <source>
        <strain evidence="2 3">AG-77</strain>
    </source>
</reference>
<organism evidence="2 3">
    <name type="scientific">Linnemannia elongata AG-77</name>
    <dbReference type="NCBI Taxonomy" id="1314771"/>
    <lineage>
        <taxon>Eukaryota</taxon>
        <taxon>Fungi</taxon>
        <taxon>Fungi incertae sedis</taxon>
        <taxon>Mucoromycota</taxon>
        <taxon>Mortierellomycotina</taxon>
        <taxon>Mortierellomycetes</taxon>
        <taxon>Mortierellales</taxon>
        <taxon>Mortierellaceae</taxon>
        <taxon>Linnemannia</taxon>
    </lineage>
</organism>
<keyword evidence="3" id="KW-1185">Reference proteome</keyword>
<dbReference type="EMBL" id="KV442012">
    <property type="protein sequence ID" value="OAQ36052.1"/>
    <property type="molecule type" value="Genomic_DNA"/>
</dbReference>
<evidence type="ECO:0000313" key="3">
    <source>
        <dbReference type="Proteomes" id="UP000078512"/>
    </source>
</evidence>
<keyword evidence="1" id="KW-0732">Signal</keyword>
<accession>A0A197KEB2</accession>
<feature type="signal peptide" evidence="1">
    <location>
        <begin position="1"/>
        <end position="37"/>
    </location>
</feature>
<evidence type="ECO:0000256" key="1">
    <source>
        <dbReference type="SAM" id="SignalP"/>
    </source>
</evidence>
<dbReference type="Proteomes" id="UP000078512">
    <property type="component" value="Unassembled WGS sequence"/>
</dbReference>
<evidence type="ECO:0000313" key="2">
    <source>
        <dbReference type="EMBL" id="OAQ36052.1"/>
    </source>
</evidence>
<protein>
    <submittedName>
        <fullName evidence="2">Uncharacterized protein</fullName>
    </submittedName>
</protein>